<protein>
    <submittedName>
        <fullName evidence="3">Membrane protein</fullName>
    </submittedName>
</protein>
<evidence type="ECO:0000313" key="3">
    <source>
        <dbReference type="EMBL" id="KNE23833.1"/>
    </source>
</evidence>
<feature type="transmembrane region" description="Helical" evidence="1">
    <location>
        <begin position="35"/>
        <end position="53"/>
    </location>
</feature>
<name>A0AAW3HXU1_9BURK</name>
<dbReference type="RefSeq" id="WP_050449849.1">
    <property type="nucleotide sequence ID" value="NZ_LGVG01000054.1"/>
</dbReference>
<comment type="caution">
    <text evidence="3">The sequence shown here is derived from an EMBL/GenBank/DDBJ whole genome shotgun (WGS) entry which is preliminary data.</text>
</comment>
<keyword evidence="1" id="KW-1133">Transmembrane helix</keyword>
<evidence type="ECO:0000259" key="2">
    <source>
        <dbReference type="Pfam" id="PF13387"/>
    </source>
</evidence>
<sequence>MTASLLLGITIVLVASWGALALWIRAPLARGPRALLTLAWMLLALSALAALVWPSWRPAGYGFATATLALLIWWLGIRASNDRAWIPEVARQTYGEVDGNRVTLHNVRNFHWRTRTDFTPRWETRHYALNELQSVDVALSYWGRPAIAHALVSFGFGDDRYVVFSVEIRRKEGDRFSEIGGFFKQYELSLIASTEEDSLRVRTNVRDEDSYLYRVHMPPDNARSLFLAYVASANRLRDSPRFYHTLTANCTTIVFQMARRIVPGLPLDYRQLASGYLPEYFYDLGVLQGAQSAAEYRRLGRYTDRARAHGNAPGFSRVVRQGVPGIGAPCEGMAPTKLAPQASPPPCL</sequence>
<dbReference type="Pfam" id="PF13387">
    <property type="entry name" value="Lnb_N"/>
    <property type="match status" value="1"/>
</dbReference>
<evidence type="ECO:0000313" key="4">
    <source>
        <dbReference type="Proteomes" id="UP000037511"/>
    </source>
</evidence>
<keyword evidence="1" id="KW-0472">Membrane</keyword>
<evidence type="ECO:0000256" key="1">
    <source>
        <dbReference type="SAM" id="Phobius"/>
    </source>
</evidence>
<proteinExistence type="predicted"/>
<organism evidence="3 4">
    <name type="scientific">Achromobacter spanius</name>
    <dbReference type="NCBI Taxonomy" id="217203"/>
    <lineage>
        <taxon>Bacteria</taxon>
        <taxon>Pseudomonadati</taxon>
        <taxon>Pseudomonadota</taxon>
        <taxon>Betaproteobacteria</taxon>
        <taxon>Burkholderiales</taxon>
        <taxon>Alcaligenaceae</taxon>
        <taxon>Achromobacter</taxon>
    </lineage>
</organism>
<dbReference type="Proteomes" id="UP000037511">
    <property type="component" value="Unassembled WGS sequence"/>
</dbReference>
<feature type="transmembrane region" description="Helical" evidence="1">
    <location>
        <begin position="59"/>
        <end position="77"/>
    </location>
</feature>
<feature type="transmembrane region" description="Helical" evidence="1">
    <location>
        <begin position="6"/>
        <end position="23"/>
    </location>
</feature>
<reference evidence="3 4" key="1">
    <citation type="submission" date="2015-07" db="EMBL/GenBank/DDBJ databases">
        <title>Draft genome of Achromobacter spanius.</title>
        <authorList>
            <person name="Wang X."/>
        </authorList>
    </citation>
    <scope>NUCLEOTIDE SEQUENCE [LARGE SCALE GENOMIC DNA]</scope>
    <source>
        <strain evidence="3 4">CGMCC9173</strain>
    </source>
</reference>
<dbReference type="EMBL" id="LGVG01000054">
    <property type="protein sequence ID" value="KNE23833.1"/>
    <property type="molecule type" value="Genomic_DNA"/>
</dbReference>
<dbReference type="InterPro" id="IPR025178">
    <property type="entry name" value="Lnb_N"/>
</dbReference>
<dbReference type="AlphaFoldDB" id="A0AAW3HXU1"/>
<keyword evidence="1" id="KW-0812">Transmembrane</keyword>
<feature type="domain" description="Lnb N-terminal periplasmic" evidence="2">
    <location>
        <begin position="119"/>
        <end position="274"/>
    </location>
</feature>
<accession>A0AAW3HXU1</accession>
<gene>
    <name evidence="3" type="ORF">AFM18_26280</name>
</gene>